<gene>
    <name evidence="1" type="primary">LOKI_39</name>
</gene>
<name>A0A0P1KKJ4_9CAUD</name>
<sequence length="72" mass="7956">MIVLFVIKIRGQQVFACPANTFDPAIVGVTGTIAYAYAFQSEASADEFAARVEPYNPLLKDYEIKRVIELTA</sequence>
<dbReference type="Proteomes" id="UP000271981">
    <property type="component" value="Genome"/>
</dbReference>
<evidence type="ECO:0000313" key="2">
    <source>
        <dbReference type="Proteomes" id="UP000271981"/>
    </source>
</evidence>
<evidence type="ECO:0000313" key="1">
    <source>
        <dbReference type="EMBL" id="CUS06500.1"/>
    </source>
</evidence>
<dbReference type="EMBL" id="LN890663">
    <property type="protein sequence ID" value="CUS06500.1"/>
    <property type="molecule type" value="Genomic_DNA"/>
</dbReference>
<reference evidence="2" key="1">
    <citation type="submission" date="2015-10" db="EMBL/GenBank/DDBJ databases">
        <authorList>
            <person name="Turner D."/>
        </authorList>
    </citation>
    <scope>NUCLEOTIDE SEQUENCE [LARGE SCALE GENOMIC DNA]</scope>
</reference>
<accession>A0A0P1KKJ4</accession>
<protein>
    <submittedName>
        <fullName evidence="1">Uncharacterized protein</fullName>
    </submittedName>
</protein>
<organism evidence="1 2">
    <name type="scientific">Acinetobacter phage Loki</name>
    <dbReference type="NCBI Taxonomy" id="1970374"/>
    <lineage>
        <taxon>Viruses</taxon>
        <taxon>Duplodnaviria</taxon>
        <taxon>Heunggongvirae</taxon>
        <taxon>Uroviricota</taxon>
        <taxon>Caudoviricetes</taxon>
        <taxon>Lokivirus</taxon>
        <taxon>Lokivirus loki</taxon>
    </lineage>
</organism>
<keyword evidence="2" id="KW-1185">Reference proteome</keyword>
<dbReference type="KEGG" id="vg:40103125"/>
<proteinExistence type="predicted"/>
<dbReference type="GeneID" id="40103125"/>
<dbReference type="RefSeq" id="YP_009626224.1">
    <property type="nucleotide sequence ID" value="NC_042137.1"/>
</dbReference>